<evidence type="ECO:0000256" key="6">
    <source>
        <dbReference type="ARBA" id="ARBA00023004"/>
    </source>
</evidence>
<protein>
    <submittedName>
        <fullName evidence="16">TonB-dependent receptor</fullName>
    </submittedName>
</protein>
<keyword evidence="17" id="KW-1185">Reference proteome</keyword>
<comment type="similarity">
    <text evidence="11 12">Belongs to the TonB-dependent receptor family.</text>
</comment>
<evidence type="ECO:0000313" key="16">
    <source>
        <dbReference type="EMBL" id="TQV72623.1"/>
    </source>
</evidence>
<keyword evidence="13" id="KW-0732">Signal</keyword>
<dbReference type="GO" id="GO:0009279">
    <property type="term" value="C:cell outer membrane"/>
    <property type="evidence" value="ECO:0007669"/>
    <property type="project" value="UniProtKB-SubCell"/>
</dbReference>
<evidence type="ECO:0000256" key="12">
    <source>
        <dbReference type="RuleBase" id="RU003357"/>
    </source>
</evidence>
<dbReference type="InterPro" id="IPR036942">
    <property type="entry name" value="Beta-barrel_TonB_sf"/>
</dbReference>
<keyword evidence="16" id="KW-0675">Receptor</keyword>
<evidence type="ECO:0000256" key="8">
    <source>
        <dbReference type="ARBA" id="ARBA00023077"/>
    </source>
</evidence>
<dbReference type="PANTHER" id="PTHR32552">
    <property type="entry name" value="FERRICHROME IRON RECEPTOR-RELATED"/>
    <property type="match status" value="1"/>
</dbReference>
<dbReference type="GO" id="GO:0006826">
    <property type="term" value="P:iron ion transport"/>
    <property type="evidence" value="ECO:0007669"/>
    <property type="project" value="UniProtKB-KW"/>
</dbReference>
<evidence type="ECO:0000259" key="15">
    <source>
        <dbReference type="Pfam" id="PF07715"/>
    </source>
</evidence>
<dbReference type="EMBL" id="VHSG01000019">
    <property type="protein sequence ID" value="TQV72623.1"/>
    <property type="molecule type" value="Genomic_DNA"/>
</dbReference>
<dbReference type="Gene3D" id="2.40.170.20">
    <property type="entry name" value="TonB-dependent receptor, beta-barrel domain"/>
    <property type="match status" value="1"/>
</dbReference>
<evidence type="ECO:0000256" key="1">
    <source>
        <dbReference type="ARBA" id="ARBA00004571"/>
    </source>
</evidence>
<evidence type="ECO:0000256" key="7">
    <source>
        <dbReference type="ARBA" id="ARBA00023065"/>
    </source>
</evidence>
<comment type="subcellular location">
    <subcellularLocation>
        <location evidence="1 11">Cell outer membrane</location>
        <topology evidence="1 11">Multi-pass membrane protein</topology>
    </subcellularLocation>
</comment>
<keyword evidence="10 11" id="KW-0998">Cell outer membrane</keyword>
<keyword evidence="5 11" id="KW-0812">Transmembrane</keyword>
<keyword evidence="9 11" id="KW-0472">Membrane</keyword>
<keyword evidence="8 12" id="KW-0798">TonB box</keyword>
<dbReference type="Pfam" id="PF07715">
    <property type="entry name" value="Plug"/>
    <property type="match status" value="1"/>
</dbReference>
<keyword evidence="4" id="KW-0410">Iron transport</keyword>
<dbReference type="PANTHER" id="PTHR32552:SF81">
    <property type="entry name" value="TONB-DEPENDENT OUTER MEMBRANE RECEPTOR"/>
    <property type="match status" value="1"/>
</dbReference>
<feature type="chain" id="PRO_5022112317" evidence="13">
    <location>
        <begin position="28"/>
        <end position="735"/>
    </location>
</feature>
<feature type="signal peptide" evidence="13">
    <location>
        <begin position="1"/>
        <end position="27"/>
    </location>
</feature>
<gene>
    <name evidence="16" type="ORF">FKG94_18185</name>
</gene>
<evidence type="ECO:0000313" key="17">
    <source>
        <dbReference type="Proteomes" id="UP000319732"/>
    </source>
</evidence>
<dbReference type="Proteomes" id="UP000319732">
    <property type="component" value="Unassembled WGS sequence"/>
</dbReference>
<dbReference type="SUPFAM" id="SSF56935">
    <property type="entry name" value="Porins"/>
    <property type="match status" value="1"/>
</dbReference>
<evidence type="ECO:0000256" key="4">
    <source>
        <dbReference type="ARBA" id="ARBA00022496"/>
    </source>
</evidence>
<feature type="domain" description="TonB-dependent receptor plug" evidence="15">
    <location>
        <begin position="51"/>
        <end position="160"/>
    </location>
</feature>
<name>A0A545T5Y1_9GAMM</name>
<dbReference type="Pfam" id="PF00593">
    <property type="entry name" value="TonB_dep_Rec_b-barrel"/>
    <property type="match status" value="1"/>
</dbReference>
<feature type="domain" description="TonB-dependent receptor-like beta-barrel" evidence="14">
    <location>
        <begin position="204"/>
        <end position="703"/>
    </location>
</feature>
<dbReference type="PROSITE" id="PS52016">
    <property type="entry name" value="TONB_DEPENDENT_REC_3"/>
    <property type="match status" value="1"/>
</dbReference>
<sequence>MSDTFQKTVLISSMTLAMAAAHSVVMAQTGEGLRSELEEITVTSQRREASLQEVPVAVTALGPEDMELKQVANVRDLQYQVPNISIATNTGTASGARVFLRGVGEDESRVSADPAVGIYVDGVYVGRQVGALFDLVDLERIEVLRGPQGTLYGRNSNGGAIKLVSKAPQMAENTLELKATVGSDDRIDGRLTGNLALSDSTAVRATLLSKSRDGFHTLNPNGALADRAGTNVGEVDMQAFRVALLHDFDSGWSANLALDYTGDDSDPVPDSIARSADADNDLFTIEPLPGEDNVCAADSTTLGCFTGYSSEVETRGVTLNIAGEIGEYSLSLLTGYRQMEDDLASRIGALYLQETDQDQLSQEITLTSNASGPFNFVAGLYYFTEDVQLDSVFFLPFALGVETDAFAVFYKGTYAISDTLTAGAGVRYTDESKDLDAANLGIPGFTRNESVDFTNTTFTLTLDQQFSEQVMGYLSYSTGFKSGGWSPDCFSATACFLPVDEEELDSFEVGIRSDLFDNRLRLNATYFFNQYDNLQIAGTVPGLGFTRFNVDETEISGLELELVFKATQNLTLNATLGTLDAEYTKLTAGQASGLTNAGTSPGCRNVPAVGEPGRDAGLIACARDLDLKNAPELKGTVGLVYTAAVAGGVLTAGLDLAFEDESFNLVANAPPHAEVDVDTLVDARIAYEPASGAWQLAIWGKNLTDEEYARAATAPSFSQYAADPLTWGVDFGYRF</sequence>
<dbReference type="AlphaFoldDB" id="A0A545T5Y1"/>
<evidence type="ECO:0000256" key="10">
    <source>
        <dbReference type="ARBA" id="ARBA00023237"/>
    </source>
</evidence>
<accession>A0A545T5Y1</accession>
<reference evidence="16 17" key="1">
    <citation type="submission" date="2019-06" db="EMBL/GenBank/DDBJ databases">
        <title>Whole genome sequence for Cellvibrionaceae sp. R142.</title>
        <authorList>
            <person name="Wang G."/>
        </authorList>
    </citation>
    <scope>NUCLEOTIDE SEQUENCE [LARGE SCALE GENOMIC DNA]</scope>
    <source>
        <strain evidence="16 17">R142</strain>
    </source>
</reference>
<keyword evidence="7" id="KW-0406">Ion transport</keyword>
<dbReference type="OrthoDB" id="7051185at2"/>
<keyword evidence="3 11" id="KW-1134">Transmembrane beta strand</keyword>
<comment type="caution">
    <text evidence="16">The sequence shown here is derived from an EMBL/GenBank/DDBJ whole genome shotgun (WGS) entry which is preliminary data.</text>
</comment>
<dbReference type="RefSeq" id="WP_142928353.1">
    <property type="nucleotide sequence ID" value="NZ_ML660098.1"/>
</dbReference>
<organism evidence="16 17">
    <name type="scientific">Exilibacterium tricleocarpae</name>
    <dbReference type="NCBI Taxonomy" id="2591008"/>
    <lineage>
        <taxon>Bacteria</taxon>
        <taxon>Pseudomonadati</taxon>
        <taxon>Pseudomonadota</taxon>
        <taxon>Gammaproteobacteria</taxon>
        <taxon>Cellvibrionales</taxon>
        <taxon>Cellvibrionaceae</taxon>
        <taxon>Exilibacterium</taxon>
    </lineage>
</organism>
<evidence type="ECO:0000256" key="5">
    <source>
        <dbReference type="ARBA" id="ARBA00022692"/>
    </source>
</evidence>
<evidence type="ECO:0000256" key="3">
    <source>
        <dbReference type="ARBA" id="ARBA00022452"/>
    </source>
</evidence>
<dbReference type="InterPro" id="IPR039426">
    <property type="entry name" value="TonB-dep_rcpt-like"/>
</dbReference>
<evidence type="ECO:0000256" key="11">
    <source>
        <dbReference type="PROSITE-ProRule" id="PRU01360"/>
    </source>
</evidence>
<dbReference type="InterPro" id="IPR012910">
    <property type="entry name" value="Plug_dom"/>
</dbReference>
<keyword evidence="6" id="KW-0408">Iron</keyword>
<evidence type="ECO:0000259" key="14">
    <source>
        <dbReference type="Pfam" id="PF00593"/>
    </source>
</evidence>
<evidence type="ECO:0000256" key="13">
    <source>
        <dbReference type="SAM" id="SignalP"/>
    </source>
</evidence>
<proteinExistence type="inferred from homology"/>
<dbReference type="InterPro" id="IPR000531">
    <property type="entry name" value="Beta-barrel_TonB"/>
</dbReference>
<keyword evidence="2 11" id="KW-0813">Transport</keyword>
<evidence type="ECO:0000256" key="2">
    <source>
        <dbReference type="ARBA" id="ARBA00022448"/>
    </source>
</evidence>
<evidence type="ECO:0000256" key="9">
    <source>
        <dbReference type="ARBA" id="ARBA00023136"/>
    </source>
</evidence>